<name>A0A0A9FDV7_ARUDO</name>
<reference evidence="2" key="2">
    <citation type="journal article" date="2015" name="Data Brief">
        <title>Shoot transcriptome of the giant reed, Arundo donax.</title>
        <authorList>
            <person name="Barrero R.A."/>
            <person name="Guerrero F.D."/>
            <person name="Moolhuijzen P."/>
            <person name="Goolsby J.A."/>
            <person name="Tidwell J."/>
            <person name="Bellgard S.E."/>
            <person name="Bellgard M.I."/>
        </authorList>
    </citation>
    <scope>NUCLEOTIDE SEQUENCE</scope>
    <source>
        <tissue evidence="2">Shoot tissue taken approximately 20 cm above the soil surface</tissue>
    </source>
</reference>
<sequence>MMPKISPFQIVDTEHTPKSPQVEPRLQQIPSYWQQ</sequence>
<organism evidence="2">
    <name type="scientific">Arundo donax</name>
    <name type="common">Giant reed</name>
    <name type="synonym">Donax arundinaceus</name>
    <dbReference type="NCBI Taxonomy" id="35708"/>
    <lineage>
        <taxon>Eukaryota</taxon>
        <taxon>Viridiplantae</taxon>
        <taxon>Streptophyta</taxon>
        <taxon>Embryophyta</taxon>
        <taxon>Tracheophyta</taxon>
        <taxon>Spermatophyta</taxon>
        <taxon>Magnoliopsida</taxon>
        <taxon>Liliopsida</taxon>
        <taxon>Poales</taxon>
        <taxon>Poaceae</taxon>
        <taxon>PACMAD clade</taxon>
        <taxon>Arundinoideae</taxon>
        <taxon>Arundineae</taxon>
        <taxon>Arundo</taxon>
    </lineage>
</organism>
<accession>A0A0A9FDV7</accession>
<proteinExistence type="predicted"/>
<reference evidence="2" key="1">
    <citation type="submission" date="2014-09" db="EMBL/GenBank/DDBJ databases">
        <authorList>
            <person name="Magalhaes I.L.F."/>
            <person name="Oliveira U."/>
            <person name="Santos F.R."/>
            <person name="Vidigal T.H.D.A."/>
            <person name="Brescovit A.D."/>
            <person name="Santos A.J."/>
        </authorList>
    </citation>
    <scope>NUCLEOTIDE SEQUENCE</scope>
    <source>
        <tissue evidence="2">Shoot tissue taken approximately 20 cm above the soil surface</tissue>
    </source>
</reference>
<dbReference type="EMBL" id="GBRH01186696">
    <property type="protein sequence ID" value="JAE11200.1"/>
    <property type="molecule type" value="Transcribed_RNA"/>
</dbReference>
<feature type="region of interest" description="Disordered" evidence="1">
    <location>
        <begin position="1"/>
        <end position="35"/>
    </location>
</feature>
<evidence type="ECO:0000256" key="1">
    <source>
        <dbReference type="SAM" id="MobiDB-lite"/>
    </source>
</evidence>
<dbReference type="AlphaFoldDB" id="A0A0A9FDV7"/>
<protein>
    <submittedName>
        <fullName evidence="2">Uncharacterized protein</fullName>
    </submittedName>
</protein>
<evidence type="ECO:0000313" key="2">
    <source>
        <dbReference type="EMBL" id="JAE11200.1"/>
    </source>
</evidence>